<dbReference type="EC" id="6.3.4.9" evidence="3"/>
<dbReference type="PANTHER" id="PTHR12835:SF5">
    <property type="entry name" value="BIOTIN--PROTEIN LIGASE"/>
    <property type="match status" value="1"/>
</dbReference>
<reference evidence="3" key="1">
    <citation type="submission" date="2018-06" db="EMBL/GenBank/DDBJ databases">
        <authorList>
            <person name="Zhirakovskaya E."/>
        </authorList>
    </citation>
    <scope>NUCLEOTIDE SEQUENCE</scope>
</reference>
<name>A0A3B0U5K1_9ZZZZ</name>
<dbReference type="PROSITE" id="PS51733">
    <property type="entry name" value="BPL_LPL_CATALYTIC"/>
    <property type="match status" value="1"/>
</dbReference>
<accession>A0A3B0U5K1</accession>
<dbReference type="InterPro" id="IPR004143">
    <property type="entry name" value="BPL_LPL_catalytic"/>
</dbReference>
<proteinExistence type="predicted"/>
<keyword evidence="1 3" id="KW-0436">Ligase</keyword>
<feature type="domain" description="BPL/LPL catalytic" evidence="2">
    <location>
        <begin position="1"/>
        <end position="185"/>
    </location>
</feature>
<dbReference type="SUPFAM" id="SSF55681">
    <property type="entry name" value="Class II aaRS and biotin synthetases"/>
    <property type="match status" value="1"/>
</dbReference>
<evidence type="ECO:0000313" key="3">
    <source>
        <dbReference type="EMBL" id="VAW26185.1"/>
    </source>
</evidence>
<dbReference type="InterPro" id="IPR004408">
    <property type="entry name" value="Biotin_CoA_COase_ligase"/>
</dbReference>
<dbReference type="GO" id="GO:0004077">
    <property type="term" value="F:biotin--[biotin carboxyl-carrier protein] ligase activity"/>
    <property type="evidence" value="ECO:0007669"/>
    <property type="project" value="UniProtKB-EC"/>
</dbReference>
<organism evidence="3">
    <name type="scientific">hydrothermal vent metagenome</name>
    <dbReference type="NCBI Taxonomy" id="652676"/>
    <lineage>
        <taxon>unclassified sequences</taxon>
        <taxon>metagenomes</taxon>
        <taxon>ecological metagenomes</taxon>
    </lineage>
</organism>
<evidence type="ECO:0000259" key="2">
    <source>
        <dbReference type="PROSITE" id="PS51733"/>
    </source>
</evidence>
<sequence length="250" mass="28736">MEIILYQYDQLNSTNEEALRLVADGKAKEGLVLLTYKQPRGRGAGNNSWESEPGKNLTFSIILCPRFLKPSRQFALTEMISLALFDVVERGLGSENLSIKWPNDLWFKDKKLAGVLVQNRIKGNQLDFSVIGVGLNVNQEKFLSDAPNPASMIHFSQKKENPAVLLDEILKRLENYYEKLKTDIKSLENLYRQKLYHMDEWAEYSDEAGNFTAKITGIDQYGRLLMTDRKGNLRVYGFKEVAFSPERFQR</sequence>
<dbReference type="EMBL" id="UOET01000012">
    <property type="protein sequence ID" value="VAW26185.1"/>
    <property type="molecule type" value="Genomic_DNA"/>
</dbReference>
<dbReference type="NCBIfam" id="TIGR00121">
    <property type="entry name" value="birA_ligase"/>
    <property type="match status" value="1"/>
</dbReference>
<dbReference type="GO" id="GO:0005737">
    <property type="term" value="C:cytoplasm"/>
    <property type="evidence" value="ECO:0007669"/>
    <property type="project" value="TreeGrafter"/>
</dbReference>
<dbReference type="PANTHER" id="PTHR12835">
    <property type="entry name" value="BIOTIN PROTEIN LIGASE"/>
    <property type="match status" value="1"/>
</dbReference>
<protein>
    <submittedName>
        <fullName evidence="3">Biotin--protein ligase</fullName>
        <ecNumber evidence="3">6.3.4.9</ecNumber>
    </submittedName>
</protein>
<dbReference type="AlphaFoldDB" id="A0A3B0U5K1"/>
<gene>
    <name evidence="3" type="ORF">MNBD_BACTEROID07-66</name>
</gene>
<dbReference type="InterPro" id="IPR045864">
    <property type="entry name" value="aa-tRNA-synth_II/BPL/LPL"/>
</dbReference>
<evidence type="ECO:0000256" key="1">
    <source>
        <dbReference type="ARBA" id="ARBA00022598"/>
    </source>
</evidence>
<dbReference type="CDD" id="cd16442">
    <property type="entry name" value="BPL"/>
    <property type="match status" value="1"/>
</dbReference>
<dbReference type="Pfam" id="PF03099">
    <property type="entry name" value="BPL_LplA_LipB"/>
    <property type="match status" value="1"/>
</dbReference>
<dbReference type="Gene3D" id="3.30.930.10">
    <property type="entry name" value="Bira Bifunctional Protein, Domain 2"/>
    <property type="match status" value="1"/>
</dbReference>